<keyword evidence="2" id="KW-0812">Transmembrane</keyword>
<feature type="compositionally biased region" description="Polar residues" evidence="1">
    <location>
        <begin position="449"/>
        <end position="458"/>
    </location>
</feature>
<dbReference type="PANTHER" id="PTHR37988:SF1">
    <property type="entry name" value="UPF0592 MEMBRANE PROTEIN C7D4.03C"/>
    <property type="match status" value="1"/>
</dbReference>
<name>A0A9P6VTC5_RHOMI</name>
<gene>
    <name evidence="3" type="ORF">C6P46_001806</name>
</gene>
<dbReference type="EMBL" id="PUHQ01000154">
    <property type="protein sequence ID" value="KAG0654286.1"/>
    <property type="molecule type" value="Genomic_DNA"/>
</dbReference>
<feature type="compositionally biased region" description="Low complexity" evidence="1">
    <location>
        <begin position="2419"/>
        <end position="2442"/>
    </location>
</feature>
<feature type="compositionally biased region" description="Polar residues" evidence="1">
    <location>
        <begin position="521"/>
        <end position="530"/>
    </location>
</feature>
<feature type="compositionally biased region" description="Polar residues" evidence="1">
    <location>
        <begin position="1155"/>
        <end position="1164"/>
    </location>
</feature>
<feature type="compositionally biased region" description="Low complexity" evidence="1">
    <location>
        <begin position="1591"/>
        <end position="1605"/>
    </location>
</feature>
<feature type="compositionally biased region" description="Polar residues" evidence="1">
    <location>
        <begin position="590"/>
        <end position="600"/>
    </location>
</feature>
<protein>
    <submittedName>
        <fullName evidence="3">Uncharacterized protein</fullName>
    </submittedName>
</protein>
<feature type="compositionally biased region" description="Low complexity" evidence="1">
    <location>
        <begin position="647"/>
        <end position="663"/>
    </location>
</feature>
<proteinExistence type="predicted"/>
<keyword evidence="2" id="KW-0472">Membrane</keyword>
<keyword evidence="2" id="KW-1133">Transmembrane helix</keyword>
<feature type="compositionally biased region" description="Basic and acidic residues" evidence="1">
    <location>
        <begin position="892"/>
        <end position="903"/>
    </location>
</feature>
<organism evidence="3 4">
    <name type="scientific">Rhodotorula mucilaginosa</name>
    <name type="common">Yeast</name>
    <name type="synonym">Rhodotorula rubra</name>
    <dbReference type="NCBI Taxonomy" id="5537"/>
    <lineage>
        <taxon>Eukaryota</taxon>
        <taxon>Fungi</taxon>
        <taxon>Dikarya</taxon>
        <taxon>Basidiomycota</taxon>
        <taxon>Pucciniomycotina</taxon>
        <taxon>Microbotryomycetes</taxon>
        <taxon>Sporidiobolales</taxon>
        <taxon>Sporidiobolaceae</taxon>
        <taxon>Rhodotorula</taxon>
    </lineage>
</organism>
<feature type="compositionally biased region" description="Low complexity" evidence="1">
    <location>
        <begin position="791"/>
        <end position="802"/>
    </location>
</feature>
<feature type="region of interest" description="Disordered" evidence="1">
    <location>
        <begin position="758"/>
        <end position="1009"/>
    </location>
</feature>
<feature type="compositionally biased region" description="Polar residues" evidence="1">
    <location>
        <begin position="725"/>
        <end position="741"/>
    </location>
</feature>
<dbReference type="OrthoDB" id="296767at2759"/>
<feature type="compositionally biased region" description="Polar residues" evidence="1">
    <location>
        <begin position="803"/>
        <end position="818"/>
    </location>
</feature>
<feature type="compositionally biased region" description="Polar residues" evidence="1">
    <location>
        <begin position="2332"/>
        <end position="2341"/>
    </location>
</feature>
<feature type="compositionally biased region" description="Low complexity" evidence="1">
    <location>
        <begin position="948"/>
        <end position="1009"/>
    </location>
</feature>
<feature type="compositionally biased region" description="Low complexity" evidence="1">
    <location>
        <begin position="607"/>
        <end position="619"/>
    </location>
</feature>
<evidence type="ECO:0000256" key="1">
    <source>
        <dbReference type="SAM" id="MobiDB-lite"/>
    </source>
</evidence>
<feature type="compositionally biased region" description="Polar residues" evidence="1">
    <location>
        <begin position="1278"/>
        <end position="1299"/>
    </location>
</feature>
<feature type="region of interest" description="Disordered" evidence="1">
    <location>
        <begin position="1034"/>
        <end position="1543"/>
    </location>
</feature>
<feature type="region of interest" description="Disordered" evidence="1">
    <location>
        <begin position="426"/>
        <end position="746"/>
    </location>
</feature>
<feature type="region of interest" description="Disordered" evidence="1">
    <location>
        <begin position="2414"/>
        <end position="2453"/>
    </location>
</feature>
<evidence type="ECO:0000256" key="2">
    <source>
        <dbReference type="SAM" id="Phobius"/>
    </source>
</evidence>
<feature type="compositionally biased region" description="Basic and acidic residues" evidence="1">
    <location>
        <begin position="1056"/>
        <end position="1065"/>
    </location>
</feature>
<keyword evidence="4" id="KW-1185">Reference proteome</keyword>
<reference evidence="3 4" key="1">
    <citation type="submission" date="2020-11" db="EMBL/GenBank/DDBJ databases">
        <title>Kefir isolates.</title>
        <authorList>
            <person name="Marcisauskas S."/>
            <person name="Kim Y."/>
            <person name="Blasche S."/>
        </authorList>
    </citation>
    <scope>NUCLEOTIDE SEQUENCE [LARGE SCALE GENOMIC DNA]</scope>
    <source>
        <strain evidence="3 4">KR</strain>
    </source>
</reference>
<feature type="compositionally biased region" description="Basic and acidic residues" evidence="1">
    <location>
        <begin position="1322"/>
        <end position="1335"/>
    </location>
</feature>
<feature type="compositionally biased region" description="Polar residues" evidence="1">
    <location>
        <begin position="676"/>
        <end position="692"/>
    </location>
</feature>
<sequence>MLQLTACVQAVAYLVAILLHGFGGTPLSRCRYRSPAHLRLTSLADNLVLAVHVYYALVAALAFLCPLAASAVTAPHYNYGGSHEPDKRLKQYGSDIGASSIESTPALLPAGEGMPRECDLEEGTDVKNSLLGLRSHSVHHQDSALLDPIQLPSPSIRPIVIRPGRPRSSSCLSDDTAMPDKSVRMLVRGSFGNAYRLGQADCPDPSGTALLSAAQTAGIVASFIVGLICWANTTPRSFYSHHLHIQLTLLWTAYELSTTPESSLLHETEELPTFALSLALALAVRPACDLLLAAMPSSPSFASFRGDHTVIRTIFTDPWHLLPSGFREEVVGQWRPFMLASFLSTLRWSGTRWQYNALAMLEDLKVLLCELSEQTSTADSSSILGKAIRLRRTWARGARQLHVTADDPLRRPAGGDTWRLDVAVSAGRKRRVQDQERGRKAPSPRPSVKGTSGRSTRQLFGLALDCTRKTTTAGADDPDVPPALPPKELRPDKGLPKPKMIFPGPPQAFAMSGPRRPAQSPPQHATTNGRSARHLPQMPEPSQSSERGAALVNGDTRTRPRDAQSRSQTLPLPVPVADLGPSQKVDSRANDSTAVAQGATSERLAVRTSSRPRAPRSSTGGPGHLSSTPTSLRMIDTAVARVPSPVLSASPTSRPSLPSTPISASPTDSLHPHSYIGSNDGHTSPNLYHQQQSRVRERSASPSPRSRESPSQYSVMDRPRPKTPEPSSSSVFAPQNGTSSRLLAPRPSAPAVLPAFAAAPIFPGPPSSASKTSVLDRPRPKTPEVFQRLDSSPSSAKTATSPRDSVSRQSDGRTTTPTPIFPSKPRTSVLDRPRPRTPRSAAPTEESVHMSESPVSAPVTNDVVRTESRNREPSSPLLSPSLDGDSASRQTVADDEKSIRDPDPVLPKPSVLDRPRPKTPDAASWLHGAGHKGPAATGHHARPNYSIATSGTAFSSSKSGSLDSIGPVSGSSSVSVTSPASTVSSFRPSVESASHPHQQQQQAAEPASPLLKLDFDFGSTFSSAETMFGLSDYLQLGGDATPKHRSVTPTAPPPLKSEDIERGSIAEDVAEPIHAPERGPSRTKEPEPSTPTRSSSTPHVPAETLARTPLATSSGDPSSPRSVLAVAGAPATDEAGSFETRRTSNASAIADEQVKTSPLFSGSDASPDRPKRKRRKSLASLLSFRSTNHSVDDTHGPPDSTDGAAHRRYTPQEEGSRETGPYSSHTTSEREFGSLPQPNRHAPEPILGPVVARQRSYNLDASPDNPRKRGPGAAFQVISATSSRQPSRNASGSVSSLHTSETDSSDLHSRPSLDFYRLSSRGKSDIYPEKTDSRHQRAPSATLPLGRRLVEKFTRGAATRPTPEGPAQSWSAPLKNHSAEDSTPRPRLGRRRGSFSSLLGFGSGGSDSKRSVSGQSEKSDAPRTLLGMSLPAGRRSEDLLTSGRRGGSEQSGQTRHFRGPESRRSFDVLTERKPRGSIGDDDLLIISPSREPPRATAPPPVAKTVEVENSSRPEPAALRAANVPEVPTSPAQTTSESDGSIDHANGETTVVVATQVHTSSDLPTGETPGDDQPLLSKDSVPPSTHAVAPIDPVVVDRPQPAAPRRQPTPPPAEPIWRQPRLGSQTVQGVPQTSMNSAWMSLEEAIGSYEHLLHEGRPDRGAIISTVLLPFLRSEEQQGRTNLSKRLAKRQRDVLFSWVELITSELKRTQPAHRGALLEAVATILESHNLSIASLGDDEADQKRFRSAVVHILDFAIEKLNDKAVYANTLVFSGRILALAFFRIDGVALKLIRALPPVKRLTLRRVLQEAGANEKSVLLCQNKSRIEPDLEPRSALPAVDRDCYPPHLLPLCLTNFRDYAAQVSTPQTRQSEDSQILVHDGDVHLQMSGNWLIRWTASDSDLPFSFYRAYFRQLSSLLVPFELRGATAGEACLPAAHVITAPGFLFVAASLLDKSDALVHRNLRSVTSIGHSSGNFNTNDSANLAFGQKPKVLELAQRRVTTTMLDVVGGPRAGNNGAMEAAPDAAARRYLFGTMLQVWIRATVKRTSMWDQRGVFLLLDLIEGLIYTLAYPVAPMGDSVEDDDSAARPDERSLDLLDIGFIFDFVRRILSEADNTVTIMRTIAFVYAHFEILTLRPHDRTELCESLLLDEALFQRLFLHWNSGCRGFFIRLLVWRVSRLGAIARDASAPPTPDQSIVSIFNLLNVRLEAVRKRHEQLEPADNLSTDEAFFRPKRSTICSTRGVKEAPWALYETGDEAGPGSEVKLPTVQPRVPNVDVKSNNTERLQEEKASPENAKPDQNAVSKVVSWLKGGRSKKSGRADRPKPIAVPPVRSSTAAQEWSTAPLPTKVETGDVITQREQPPPSRSTSGNASPGLTRQGSSASTSSNREKRRSRGSAFFAFEFENGVVSRADVDPNLLSPGEPAAGATSPPPASDASSPTRPRSADRASALSPRVSVRFSKRSSILPPAALDLLKSTGMDEVPPIPERFRRTVETGYDRRLHPYAVRGLRDYEDALDEWTDWVARLQEEEEQAPSAFDIVPRLAVNWPLNSEEN</sequence>
<accession>A0A9P6VTC5</accession>
<comment type="caution">
    <text evidence="3">The sequence shown here is derived from an EMBL/GenBank/DDBJ whole genome shotgun (WGS) entry which is preliminary data.</text>
</comment>
<dbReference type="InterPro" id="IPR013887">
    <property type="entry name" value="UPF0592"/>
</dbReference>
<feature type="compositionally biased region" description="Basic and acidic residues" evidence="1">
    <location>
        <begin position="1074"/>
        <end position="1087"/>
    </location>
</feature>
<evidence type="ECO:0000313" key="3">
    <source>
        <dbReference type="EMBL" id="KAG0654286.1"/>
    </source>
</evidence>
<feature type="compositionally biased region" description="Low complexity" evidence="1">
    <location>
        <begin position="873"/>
        <end position="882"/>
    </location>
</feature>
<dbReference type="Proteomes" id="UP000777482">
    <property type="component" value="Unassembled WGS sequence"/>
</dbReference>
<feature type="compositionally biased region" description="Polar residues" evidence="1">
    <location>
        <begin position="1529"/>
        <end position="1538"/>
    </location>
</feature>
<feature type="compositionally biased region" description="Basic and acidic residues" evidence="1">
    <location>
        <begin position="1458"/>
        <end position="1474"/>
    </location>
</feature>
<evidence type="ECO:0000313" key="4">
    <source>
        <dbReference type="Proteomes" id="UP000777482"/>
    </source>
</evidence>
<feature type="region of interest" description="Disordered" evidence="1">
    <location>
        <begin position="2253"/>
        <end position="2391"/>
    </location>
</feature>
<feature type="compositionally biased region" description="Polar residues" evidence="1">
    <location>
        <begin position="2365"/>
        <end position="2386"/>
    </location>
</feature>
<feature type="transmembrane region" description="Helical" evidence="2">
    <location>
        <begin position="6"/>
        <end position="27"/>
    </location>
</feature>
<dbReference type="Pfam" id="PF08578">
    <property type="entry name" value="DUF1765"/>
    <property type="match status" value="1"/>
</dbReference>
<feature type="transmembrane region" description="Helical" evidence="2">
    <location>
        <begin position="47"/>
        <end position="69"/>
    </location>
</feature>
<feature type="compositionally biased region" description="Polar residues" evidence="1">
    <location>
        <begin position="1110"/>
        <end position="1121"/>
    </location>
</feature>
<dbReference type="PANTHER" id="PTHR37988">
    <property type="entry name" value="UPF0592 MEMBRANE PROTEIN C7D4.03C"/>
    <property type="match status" value="1"/>
</dbReference>
<feature type="region of interest" description="Disordered" evidence="1">
    <location>
        <begin position="1558"/>
        <end position="1617"/>
    </location>
</feature>